<protein>
    <submittedName>
        <fullName evidence="1">Uncharacterized protein</fullName>
    </submittedName>
</protein>
<dbReference type="AlphaFoldDB" id="A0A382MV52"/>
<name>A0A382MV52_9ZZZZ</name>
<evidence type="ECO:0000313" key="1">
    <source>
        <dbReference type="EMBL" id="SVC51657.1"/>
    </source>
</evidence>
<organism evidence="1">
    <name type="scientific">marine metagenome</name>
    <dbReference type="NCBI Taxonomy" id="408172"/>
    <lineage>
        <taxon>unclassified sequences</taxon>
        <taxon>metagenomes</taxon>
        <taxon>ecological metagenomes</taxon>
    </lineage>
</organism>
<accession>A0A382MV52</accession>
<reference evidence="1" key="1">
    <citation type="submission" date="2018-05" db="EMBL/GenBank/DDBJ databases">
        <authorList>
            <person name="Lanie J.A."/>
            <person name="Ng W.-L."/>
            <person name="Kazmierczak K.M."/>
            <person name="Andrzejewski T.M."/>
            <person name="Davidsen T.M."/>
            <person name="Wayne K.J."/>
            <person name="Tettelin H."/>
            <person name="Glass J.I."/>
            <person name="Rusch D."/>
            <person name="Podicherti R."/>
            <person name="Tsui H.-C.T."/>
            <person name="Winkler M.E."/>
        </authorList>
    </citation>
    <scope>NUCLEOTIDE SEQUENCE</scope>
</reference>
<sequence>MKHDTHRRTVVARPERLSRPLLLQELRRIGITGLPPY</sequence>
<dbReference type="EMBL" id="UINC01095512">
    <property type="protein sequence ID" value="SVC51657.1"/>
    <property type="molecule type" value="Genomic_DNA"/>
</dbReference>
<gene>
    <name evidence="1" type="ORF">METZ01_LOCUS304511</name>
</gene>
<proteinExistence type="predicted"/>